<dbReference type="Gene3D" id="1.50.10.20">
    <property type="match status" value="1"/>
</dbReference>
<dbReference type="RefSeq" id="WP_046440582.1">
    <property type="nucleotide sequence ID" value="NZ_CP011312.1"/>
</dbReference>
<dbReference type="KEGG" id="cku:UL82_09430"/>
<dbReference type="InterPro" id="IPR005198">
    <property type="entry name" value="Glyco_hydro_76"/>
</dbReference>
<dbReference type="PANTHER" id="PTHR47791:SF3">
    <property type="entry name" value="MEIOTICALLY UP-REGULATED GENE 191 PROTEIN"/>
    <property type="match status" value="1"/>
</dbReference>
<dbReference type="OrthoDB" id="2505409at2"/>
<protein>
    <submittedName>
        <fullName evidence="2">Glycoside hydrolase family 76 protein</fullName>
    </submittedName>
    <submittedName>
        <fullName evidence="1">Putative glycosyl hydrolase</fullName>
    </submittedName>
</protein>
<evidence type="ECO:0000313" key="1">
    <source>
        <dbReference type="EMBL" id="AKE42024.1"/>
    </source>
</evidence>
<dbReference type="InterPro" id="IPR053169">
    <property type="entry name" value="MUG_Protein"/>
</dbReference>
<dbReference type="Pfam" id="PF03663">
    <property type="entry name" value="Glyco_hydro_76"/>
    <property type="match status" value="1"/>
</dbReference>
<dbReference type="GO" id="GO:0016787">
    <property type="term" value="F:hydrolase activity"/>
    <property type="evidence" value="ECO:0007669"/>
    <property type="project" value="UniProtKB-KW"/>
</dbReference>
<evidence type="ECO:0000313" key="2">
    <source>
        <dbReference type="EMBL" id="VEH06142.1"/>
    </source>
</evidence>
<keyword evidence="1" id="KW-0378">Hydrolase</keyword>
<name>A0A0F6TES0_9CORY</name>
<accession>A0A0F6TES0</accession>
<sequence>MSEIWMHRADLSEQAINERHSSRLWGIPKTNLAVVAWPPSTKEKLFYRWHYWWQAHYLDCLVDATLRRSSKTRKAMIRHTIAGIRLRNLGKLTSNNYYDDKTWLALALERAREVQKGPRKFIRTLEANIGEGVDEFAGVLPWRTGENFFNVPTNGPAAIMLARRGLVDEARQLIDWVFETLIDERGLVMDGVRMSMHGPQTVKYIFPYNQGTVIGACVEIALALQQRGQADEAVEYLSHARALIHVVAKEMANDKGVIDWDTGDGDGGLFKGILVRYLADAAVRLPSDNEAGRAAKKIAQRLVMASAESVWNHRLEVDGLPVFATAWIEDARLPHNYGVGASTISDLVRVVRIDERDLSVQLSGWMLMEAAARLSQVEDEAHNTSE</sequence>
<evidence type="ECO:0000313" key="3">
    <source>
        <dbReference type="Proteomes" id="UP000033457"/>
    </source>
</evidence>
<keyword evidence="3" id="KW-1185">Reference proteome</keyword>
<dbReference type="InterPro" id="IPR014512">
    <property type="entry name" value="O_gly_hydro"/>
</dbReference>
<dbReference type="GO" id="GO:0005975">
    <property type="term" value="P:carbohydrate metabolic process"/>
    <property type="evidence" value="ECO:0007669"/>
    <property type="project" value="InterPro"/>
</dbReference>
<dbReference type="InterPro" id="IPR008928">
    <property type="entry name" value="6-hairpin_glycosidase_sf"/>
</dbReference>
<dbReference type="SUPFAM" id="SSF48208">
    <property type="entry name" value="Six-hairpin glycosidases"/>
    <property type="match status" value="1"/>
</dbReference>
<dbReference type="EMBL" id="LR134377">
    <property type="protein sequence ID" value="VEH06142.1"/>
    <property type="molecule type" value="Genomic_DNA"/>
</dbReference>
<evidence type="ECO:0000313" key="4">
    <source>
        <dbReference type="Proteomes" id="UP000271380"/>
    </source>
</evidence>
<dbReference type="Proteomes" id="UP000033457">
    <property type="component" value="Chromosome"/>
</dbReference>
<dbReference type="PIRSF" id="PIRSF021505">
    <property type="entry name" value="O_gly_hdrol"/>
    <property type="match status" value="1"/>
</dbReference>
<dbReference type="EMBL" id="CP011312">
    <property type="protein sequence ID" value="AKE42024.1"/>
    <property type="molecule type" value="Genomic_DNA"/>
</dbReference>
<gene>
    <name evidence="2" type="ORF">NCTC949_00971</name>
    <name evidence="1" type="ORF">UL82_09430</name>
</gene>
<dbReference type="HOGENOM" id="CLU_028686_1_0_11"/>
<organism evidence="1 3">
    <name type="scientific">Corynebacterium kutscheri</name>
    <dbReference type="NCBI Taxonomy" id="35755"/>
    <lineage>
        <taxon>Bacteria</taxon>
        <taxon>Bacillati</taxon>
        <taxon>Actinomycetota</taxon>
        <taxon>Actinomycetes</taxon>
        <taxon>Mycobacteriales</taxon>
        <taxon>Corynebacteriaceae</taxon>
        <taxon>Corynebacterium</taxon>
    </lineage>
</organism>
<reference evidence="1 3" key="1">
    <citation type="journal article" date="2015" name="Genome Announc.">
        <title>Complete Genome Sequence of Corynebacterium kutscheri DSM 20755, a Corynebacterial Type Strain with Remarkably Low G+C Content of Chromosomal DNA.</title>
        <authorList>
            <person name="Ruckert C."/>
            <person name="Albersmeier A."/>
            <person name="Winkler A."/>
            <person name="Tauch A."/>
        </authorList>
    </citation>
    <scope>NUCLEOTIDE SEQUENCE [LARGE SCALE GENOMIC DNA]</scope>
    <source>
        <strain evidence="1 3">DSM 20755</strain>
    </source>
</reference>
<dbReference type="PANTHER" id="PTHR47791">
    <property type="entry name" value="MEIOTICALLY UP-REGULATED GENE 191 PROTEIN"/>
    <property type="match status" value="1"/>
</dbReference>
<dbReference type="Proteomes" id="UP000271380">
    <property type="component" value="Chromosome"/>
</dbReference>
<proteinExistence type="predicted"/>
<reference evidence="2 4" key="2">
    <citation type="submission" date="2018-12" db="EMBL/GenBank/DDBJ databases">
        <authorList>
            <consortium name="Pathogen Informatics"/>
        </authorList>
    </citation>
    <scope>NUCLEOTIDE SEQUENCE [LARGE SCALE GENOMIC DNA]</scope>
    <source>
        <strain evidence="2 4">NCTC949</strain>
    </source>
</reference>
<dbReference type="AlphaFoldDB" id="A0A0F6TES0"/>
<dbReference type="STRING" id="35755.UL82_09430"/>